<accession>A0A212JNG8</accession>
<organism evidence="1">
    <name type="scientific">uncultured Dysgonomonas sp</name>
    <dbReference type="NCBI Taxonomy" id="206096"/>
    <lineage>
        <taxon>Bacteria</taxon>
        <taxon>Pseudomonadati</taxon>
        <taxon>Bacteroidota</taxon>
        <taxon>Bacteroidia</taxon>
        <taxon>Bacteroidales</taxon>
        <taxon>Dysgonomonadaceae</taxon>
        <taxon>Dysgonomonas</taxon>
        <taxon>environmental samples</taxon>
    </lineage>
</organism>
<protein>
    <submittedName>
        <fullName evidence="1">Uncharacterized protein</fullName>
    </submittedName>
</protein>
<evidence type="ECO:0000313" key="1">
    <source>
        <dbReference type="EMBL" id="SBW00941.1"/>
    </source>
</evidence>
<dbReference type="AlphaFoldDB" id="A0A212JNG8"/>
<sequence length="40" mass="4603">MCAAKFILRCTQHTLLFAQMQILFARKGQSPYPELFGIKT</sequence>
<dbReference type="EMBL" id="FLUM01000002">
    <property type="protein sequence ID" value="SBW00941.1"/>
    <property type="molecule type" value="Genomic_DNA"/>
</dbReference>
<gene>
    <name evidence="1" type="ORF">KL86DYS1_20327</name>
</gene>
<proteinExistence type="predicted"/>
<name>A0A212JNG8_9BACT</name>
<reference evidence="1" key="1">
    <citation type="submission" date="2016-04" db="EMBL/GenBank/DDBJ databases">
        <authorList>
            <person name="Evans L.H."/>
            <person name="Alamgir A."/>
            <person name="Owens N."/>
            <person name="Weber N.D."/>
            <person name="Virtaneva K."/>
            <person name="Barbian K."/>
            <person name="Babar A."/>
            <person name="Rosenke K."/>
        </authorList>
    </citation>
    <scope>NUCLEOTIDE SEQUENCE</scope>
    <source>
        <strain evidence="1">86-1</strain>
    </source>
</reference>